<accession>A0A6J7WQQ9</accession>
<protein>
    <submittedName>
        <fullName evidence="1">Uncharacterized protein</fullName>
    </submittedName>
</protein>
<organism evidence="1">
    <name type="scientific">uncultured Caudovirales phage</name>
    <dbReference type="NCBI Taxonomy" id="2100421"/>
    <lineage>
        <taxon>Viruses</taxon>
        <taxon>Duplodnaviria</taxon>
        <taxon>Heunggongvirae</taxon>
        <taxon>Uroviricota</taxon>
        <taxon>Caudoviricetes</taxon>
        <taxon>Peduoviridae</taxon>
        <taxon>Maltschvirus</taxon>
        <taxon>Maltschvirus maltsch</taxon>
    </lineage>
</organism>
<gene>
    <name evidence="1" type="ORF">UFOVP235_44</name>
</gene>
<dbReference type="EMBL" id="LR798282">
    <property type="protein sequence ID" value="CAB5220349.1"/>
    <property type="molecule type" value="Genomic_DNA"/>
</dbReference>
<evidence type="ECO:0000313" key="1">
    <source>
        <dbReference type="EMBL" id="CAB5220349.1"/>
    </source>
</evidence>
<name>A0A6J7WQQ9_9CAUD</name>
<sequence length="63" mass="7392">MSKHTTKDVNNAYKAMGRKLYEKRGTTYNLKPSKRGKSYRTLYEQSDSELSFEDWLVTQGIKI</sequence>
<reference evidence="1" key="1">
    <citation type="submission" date="2020-05" db="EMBL/GenBank/DDBJ databases">
        <authorList>
            <person name="Chiriac C."/>
            <person name="Salcher M."/>
            <person name="Ghai R."/>
            <person name="Kavagutti S V."/>
        </authorList>
    </citation>
    <scope>NUCLEOTIDE SEQUENCE</scope>
</reference>
<proteinExistence type="predicted"/>